<dbReference type="InterPro" id="IPR029045">
    <property type="entry name" value="ClpP/crotonase-like_dom_sf"/>
</dbReference>
<evidence type="ECO:0008006" key="3">
    <source>
        <dbReference type="Google" id="ProtNLM"/>
    </source>
</evidence>
<comment type="caution">
    <text evidence="2">The sequence shown here is derived from an EMBL/GenBank/DDBJ whole genome shotgun (WGS) entry which is preliminary data.</text>
</comment>
<dbReference type="GO" id="GO:0016829">
    <property type="term" value="F:lyase activity"/>
    <property type="evidence" value="ECO:0007669"/>
    <property type="project" value="UniProtKB-KW"/>
</dbReference>
<evidence type="ECO:0000313" key="2">
    <source>
        <dbReference type="EMBL" id="KKN33384.1"/>
    </source>
</evidence>
<name>A0A0F9PT91_9ZZZZ</name>
<reference evidence="2" key="1">
    <citation type="journal article" date="2015" name="Nature">
        <title>Complex archaea that bridge the gap between prokaryotes and eukaryotes.</title>
        <authorList>
            <person name="Spang A."/>
            <person name="Saw J.H."/>
            <person name="Jorgensen S.L."/>
            <person name="Zaremba-Niedzwiedzka K."/>
            <person name="Martijn J."/>
            <person name="Lind A.E."/>
            <person name="van Eijk R."/>
            <person name="Schleper C."/>
            <person name="Guy L."/>
            <person name="Ettema T.J."/>
        </authorList>
    </citation>
    <scope>NUCLEOTIDE SEQUENCE</scope>
</reference>
<dbReference type="Pfam" id="PF00378">
    <property type="entry name" value="ECH_1"/>
    <property type="match status" value="1"/>
</dbReference>
<dbReference type="SUPFAM" id="SSF52096">
    <property type="entry name" value="ClpP/crotonase"/>
    <property type="match status" value="1"/>
</dbReference>
<dbReference type="EMBL" id="LAZR01002183">
    <property type="protein sequence ID" value="KKN33384.1"/>
    <property type="molecule type" value="Genomic_DNA"/>
</dbReference>
<sequence>MVTMKEYKTLKIDEREEGISIITLNRPERLNAINFEMIEEFLHYLNRLEDNYDIHVVILTGEGRAFSAGLDLKDMSSLASNELYKKDPRFRYLKTEDSIKITYMLQRRITQIMIKLRKIPQPVIAAVKGPAYGGGLALSLAADIRIAGESSIFCNAFIKIGVSGADCGSTYWLPRIIGFSDAAEIIYTGKDVDAKEAERIRLVSRVVPDNAILDEALKIANNMLNKSVLGLRLTKEALNLNIDAPSLESAIELENRTQNVCSQSTDTKEASVAFFEKREPKFDRW</sequence>
<gene>
    <name evidence="2" type="ORF">LCGC14_0804350</name>
</gene>
<dbReference type="CDD" id="cd06558">
    <property type="entry name" value="crotonase-like"/>
    <property type="match status" value="1"/>
</dbReference>
<dbReference type="InterPro" id="IPR014748">
    <property type="entry name" value="Enoyl-CoA_hydra_C"/>
</dbReference>
<proteinExistence type="predicted"/>
<protein>
    <recommendedName>
        <fullName evidence="3">Enoyl-CoA hydratase</fullName>
    </recommendedName>
</protein>
<dbReference type="AlphaFoldDB" id="A0A0F9PT91"/>
<dbReference type="GO" id="GO:0006635">
    <property type="term" value="P:fatty acid beta-oxidation"/>
    <property type="evidence" value="ECO:0007669"/>
    <property type="project" value="TreeGrafter"/>
</dbReference>
<dbReference type="InterPro" id="IPR001753">
    <property type="entry name" value="Enoyl-CoA_hydra/iso"/>
</dbReference>
<organism evidence="2">
    <name type="scientific">marine sediment metagenome</name>
    <dbReference type="NCBI Taxonomy" id="412755"/>
    <lineage>
        <taxon>unclassified sequences</taxon>
        <taxon>metagenomes</taxon>
        <taxon>ecological metagenomes</taxon>
    </lineage>
</organism>
<dbReference type="PANTHER" id="PTHR11941">
    <property type="entry name" value="ENOYL-COA HYDRATASE-RELATED"/>
    <property type="match status" value="1"/>
</dbReference>
<evidence type="ECO:0000256" key="1">
    <source>
        <dbReference type="ARBA" id="ARBA00023239"/>
    </source>
</evidence>
<dbReference type="Gene3D" id="3.90.226.10">
    <property type="entry name" value="2-enoyl-CoA Hydratase, Chain A, domain 1"/>
    <property type="match status" value="1"/>
</dbReference>
<keyword evidence="1" id="KW-0456">Lyase</keyword>
<dbReference type="Gene3D" id="1.10.12.10">
    <property type="entry name" value="Lyase 2-enoyl-coa Hydratase, Chain A, domain 2"/>
    <property type="match status" value="1"/>
</dbReference>
<dbReference type="PANTHER" id="PTHR11941:SF130">
    <property type="entry name" value="ENOYL-COA HYDRATASE ECHA12-RELATED"/>
    <property type="match status" value="1"/>
</dbReference>
<accession>A0A0F9PT91</accession>